<evidence type="ECO:0000313" key="2">
    <source>
        <dbReference type="Proteomes" id="UP001589691"/>
    </source>
</evidence>
<accession>A0ABV5WU40</accession>
<dbReference type="Gene3D" id="2.60.120.200">
    <property type="match status" value="1"/>
</dbReference>
<organism evidence="1 2">
    <name type="scientific">Lactiplantibacillus modestisalitolerans</name>
    <dbReference type="NCBI Taxonomy" id="1457219"/>
    <lineage>
        <taxon>Bacteria</taxon>
        <taxon>Bacillati</taxon>
        <taxon>Bacillota</taxon>
        <taxon>Bacilli</taxon>
        <taxon>Lactobacillales</taxon>
        <taxon>Lactobacillaceae</taxon>
        <taxon>Lactiplantibacillus</taxon>
    </lineage>
</organism>
<dbReference type="InterPro" id="IPR013320">
    <property type="entry name" value="ConA-like_dom_sf"/>
</dbReference>
<dbReference type="Proteomes" id="UP001589691">
    <property type="component" value="Unassembled WGS sequence"/>
</dbReference>
<evidence type="ECO:0000313" key="1">
    <source>
        <dbReference type="EMBL" id="MFB9769642.1"/>
    </source>
</evidence>
<name>A0ABV5WU40_9LACO</name>
<protein>
    <recommendedName>
        <fullName evidence="3">WxL domain-containing protein</fullName>
    </recommendedName>
</protein>
<dbReference type="RefSeq" id="WP_137642956.1">
    <property type="nucleotide sequence ID" value="NZ_BJEA01000012.1"/>
</dbReference>
<reference evidence="1 2" key="1">
    <citation type="submission" date="2024-09" db="EMBL/GenBank/DDBJ databases">
        <authorList>
            <person name="Sun Q."/>
            <person name="Mori K."/>
        </authorList>
    </citation>
    <scope>NUCLEOTIDE SEQUENCE [LARGE SCALE GENOMIC DNA]</scope>
    <source>
        <strain evidence="1 2">TBRC 4576</strain>
    </source>
</reference>
<sequence length="688" mass="75051">MQIKISQFIRHFVVGLVVVGGLSSMGQRGAADDLIEHAPQGLAIDTVLQPATFPNNDTVVTTKAGTEASPQQVVTLVNGANKVGALWSTPGNGLDLTRDQHLRFKVYLGASENWRTEGVAFVLHGDPRGQAAITTGAPGDLWGETLGVYGTDRKKANAQQIAQRAIQHSWALELDTNHNESGVGSGFDRNDNVDGQHVAVSYPGLAETYHEAYEGFWPLRSYFYKMNHQQARENLHLTNKQWHPVDLQWQATTQTMTYTIDGHVQRTTIDLNKLGGDRTNVTWGLTSTTSNQEHVTNRSLVVFDRLPGTITGQVAVDVHNVTQDVPVTAGAQVRHGDELAYRYRISHVGGAKLWQHVLAQLNWARQLNVKSIIVQYADGHTEPLKLPAAGVNQLAYQLTRALSADNPSATIIIQGTVAAEDDVTSQHAEVAVTSSSGQATSTIPDFTMIAERRLALTVPEAELTADKGQIVTVAGQLTVNDKTTFDPRTMTSLAKVNGQTIRQPLTTTDPVGTVRLRVTPQHLHVGENQLELWVRDAAGNESPRVTVKITVRGGELKIKHHDATKGFEPLKLTGSTQLSRPRDGWQLVVSDERGRGRQWQLSVSATPFQDAQGRLLAGELVYQNGQQQVPVNHVPVAVAQRTSTSDDDVHNALGGWSSDQGLFIKTRPDAISGDYVATLTWRLTDAPQ</sequence>
<evidence type="ECO:0008006" key="3">
    <source>
        <dbReference type="Google" id="ProtNLM"/>
    </source>
</evidence>
<gene>
    <name evidence="1" type="ORF">ACFFLI_07165</name>
</gene>
<comment type="caution">
    <text evidence="1">The sequence shown here is derived from an EMBL/GenBank/DDBJ whole genome shotgun (WGS) entry which is preliminary data.</text>
</comment>
<dbReference type="EMBL" id="JBHLZY010000018">
    <property type="protein sequence ID" value="MFB9769642.1"/>
    <property type="molecule type" value="Genomic_DNA"/>
</dbReference>
<dbReference type="SUPFAM" id="SSF49899">
    <property type="entry name" value="Concanavalin A-like lectins/glucanases"/>
    <property type="match status" value="1"/>
</dbReference>
<keyword evidence="2" id="KW-1185">Reference proteome</keyword>
<proteinExistence type="predicted"/>